<dbReference type="EMBL" id="AKVJ01000030">
    <property type="protein sequence ID" value="EIW17527.1"/>
    <property type="molecule type" value="Genomic_DNA"/>
</dbReference>
<comment type="caution">
    <text evidence="1">The sequence shown here is derived from an EMBL/GenBank/DDBJ whole genome shotgun (WGS) entry which is preliminary data.</text>
</comment>
<organism evidence="1 2">
    <name type="scientific">Pelosinus fermentans B4</name>
    <dbReference type="NCBI Taxonomy" id="1149862"/>
    <lineage>
        <taxon>Bacteria</taxon>
        <taxon>Bacillati</taxon>
        <taxon>Bacillota</taxon>
        <taxon>Negativicutes</taxon>
        <taxon>Selenomonadales</taxon>
        <taxon>Sporomusaceae</taxon>
        <taxon>Pelosinus</taxon>
    </lineage>
</organism>
<keyword evidence="2" id="KW-1185">Reference proteome</keyword>
<sequence>MEIPWIIDEHTRVKHALLKQYIDAWMTILFSAQSKLRKPEKLIYIDGFAGPGVYYENKIKDETCIGSPLIVAEAANKYIDSKPGREVHIYCTENNDSCAELLYNNLINQNKHKQNWVVYNQEFSIKAHELLDELEAKKLTEQPIFFFIDPFGYSGYPISLLKRILQYPRAEVFINFMIYDIARFYKEELFEKKMVNLFGNFQFKKDNLSKKPEETYSFLKNLYCENLKKIANVNFIMPFRINTPGQGTRPRYYMIHASNNYKALFEMKNTMARVSESSYRFEAIGIDSRQISLFDDPDKINLIERVKEFCQDKRQVSYDDLEYWAYVNTNGISRTIKEALLQLEKDNYIKILRQSRQRSNTVTTGATILANEPPLSLF</sequence>
<evidence type="ECO:0000313" key="2">
    <source>
        <dbReference type="Proteomes" id="UP000004324"/>
    </source>
</evidence>
<evidence type="ECO:0008006" key="3">
    <source>
        <dbReference type="Google" id="ProtNLM"/>
    </source>
</evidence>
<gene>
    <name evidence="1" type="ORF">FB4_4276</name>
</gene>
<dbReference type="NCBIfam" id="TIGR04474">
    <property type="entry name" value="tcm_partner"/>
    <property type="match status" value="1"/>
</dbReference>
<dbReference type="InterPro" id="IPR031009">
    <property type="entry name" value="Tcm_partner"/>
</dbReference>
<protein>
    <recommendedName>
        <fullName evidence="3">Three-Cys-motif partner protein TcmP</fullName>
    </recommendedName>
</protein>
<proteinExistence type="predicted"/>
<dbReference type="RefSeq" id="WP_007936008.1">
    <property type="nucleotide sequence ID" value="NZ_AKVJ01000030.1"/>
</dbReference>
<dbReference type="Proteomes" id="UP000004324">
    <property type="component" value="Unassembled WGS sequence"/>
</dbReference>
<accession>I9AXA5</accession>
<dbReference type="AlphaFoldDB" id="I9AXA5"/>
<dbReference type="PATRIC" id="fig|1149862.3.peg.3246"/>
<name>I9AXA5_9FIRM</name>
<reference evidence="1 2" key="1">
    <citation type="journal article" date="2012" name="J. Bacteriol.">
        <title>Draft Genome Sequences for Two Metal-Reducing Pelosinus fermentans Strains Isolated from a Cr(VI)-Contaminated Site and for Type Strain R7.</title>
        <authorList>
            <person name="Brown S.D."/>
            <person name="Podar M."/>
            <person name="Klingeman D.M."/>
            <person name="Johnson C.M."/>
            <person name="Yang Z.K."/>
            <person name="Utturkar S.M."/>
            <person name="Land M.L."/>
            <person name="Mosher J.J."/>
            <person name="Hurt R.A.Jr."/>
            <person name="Phelps T.J."/>
            <person name="Palumbo A.V."/>
            <person name="Arkin A.P."/>
            <person name="Hazen T.C."/>
            <person name="Elias D.A."/>
        </authorList>
    </citation>
    <scope>NUCLEOTIDE SEQUENCE [LARGE SCALE GENOMIC DNA]</scope>
    <source>
        <strain evidence="1 2">B4</strain>
    </source>
</reference>
<evidence type="ECO:0000313" key="1">
    <source>
        <dbReference type="EMBL" id="EIW17527.1"/>
    </source>
</evidence>
<dbReference type="OrthoDB" id="275124at2"/>